<evidence type="ECO:0000256" key="5">
    <source>
        <dbReference type="SAM" id="Phobius"/>
    </source>
</evidence>
<sequence length="368" mass="38124">MSEPATGQRLWVEAFRVERAGIDPLAGLAGAVATGGPLALGVAVGEPAIGVIGCFGGLNAALAVPRGPLRERLGWGIGAALLCTLAVALSTFVQPSAVATVVAAFLLVALATALRCFGPDGGLTGFVIGAIFTITAGIPAEGLDVGERTLWFAAGSAIGVVLMVLAYARDHPLDAAHSVTSRAGAEAALPLRAVLADGARQLRETLAHDALLRAHALRLATVVALTTALYRAFELEHGYWIPLTVLAVLQPDEHASRVRALQRGLGTLIGTVVIALLIILTGQQWAMVAAQTLCAFGLFALFARGYFWLVVLLTPTALLTISAVDYEGAGIALQRAGWSAVGIVTGLAIGELVWRLAPHLPSVRRPVR</sequence>
<gene>
    <name evidence="7" type="ORF">R7226_05345</name>
</gene>
<evidence type="ECO:0000256" key="3">
    <source>
        <dbReference type="ARBA" id="ARBA00022989"/>
    </source>
</evidence>
<feature type="transmembrane region" description="Helical" evidence="5">
    <location>
        <begin position="121"/>
        <end position="138"/>
    </location>
</feature>
<keyword evidence="8" id="KW-1185">Reference proteome</keyword>
<comment type="caution">
    <text evidence="7">The sequence shown here is derived from an EMBL/GenBank/DDBJ whole genome shotgun (WGS) entry which is preliminary data.</text>
</comment>
<feature type="transmembrane region" description="Helical" evidence="5">
    <location>
        <begin position="265"/>
        <end position="286"/>
    </location>
</feature>
<dbReference type="InterPro" id="IPR049453">
    <property type="entry name" value="Memb_transporter_dom"/>
</dbReference>
<evidence type="ECO:0000313" key="7">
    <source>
        <dbReference type="EMBL" id="MDW5593747.1"/>
    </source>
</evidence>
<organism evidence="7 8">
    <name type="scientific">Conexibacter stalactiti</name>
    <dbReference type="NCBI Taxonomy" id="1940611"/>
    <lineage>
        <taxon>Bacteria</taxon>
        <taxon>Bacillati</taxon>
        <taxon>Actinomycetota</taxon>
        <taxon>Thermoleophilia</taxon>
        <taxon>Solirubrobacterales</taxon>
        <taxon>Conexibacteraceae</taxon>
        <taxon>Conexibacter</taxon>
    </lineage>
</organism>
<feature type="domain" description="Integral membrane bound transporter" evidence="6">
    <location>
        <begin position="226"/>
        <end position="349"/>
    </location>
</feature>
<dbReference type="Pfam" id="PF13515">
    <property type="entry name" value="FUSC_2"/>
    <property type="match status" value="1"/>
</dbReference>
<protein>
    <submittedName>
        <fullName evidence="7">FUSC family protein</fullName>
    </submittedName>
</protein>
<accession>A0ABU4HKC0</accession>
<feature type="transmembrane region" description="Helical" evidence="5">
    <location>
        <begin position="336"/>
        <end position="357"/>
    </location>
</feature>
<name>A0ABU4HKC0_9ACTN</name>
<feature type="transmembrane region" description="Helical" evidence="5">
    <location>
        <begin position="306"/>
        <end position="324"/>
    </location>
</feature>
<feature type="transmembrane region" description="Helical" evidence="5">
    <location>
        <begin position="150"/>
        <end position="168"/>
    </location>
</feature>
<dbReference type="RefSeq" id="WP_318596006.1">
    <property type="nucleotide sequence ID" value="NZ_JAWSTH010000008.1"/>
</dbReference>
<feature type="transmembrane region" description="Helical" evidence="5">
    <location>
        <begin position="73"/>
        <end position="91"/>
    </location>
</feature>
<evidence type="ECO:0000259" key="6">
    <source>
        <dbReference type="Pfam" id="PF13515"/>
    </source>
</evidence>
<keyword evidence="4 5" id="KW-0472">Membrane</keyword>
<feature type="transmembrane region" description="Helical" evidence="5">
    <location>
        <begin position="97"/>
        <end position="114"/>
    </location>
</feature>
<evidence type="ECO:0000256" key="4">
    <source>
        <dbReference type="ARBA" id="ARBA00023136"/>
    </source>
</evidence>
<evidence type="ECO:0000256" key="2">
    <source>
        <dbReference type="ARBA" id="ARBA00022692"/>
    </source>
</evidence>
<proteinExistence type="predicted"/>
<feature type="transmembrane region" description="Helical" evidence="5">
    <location>
        <begin position="38"/>
        <end position="61"/>
    </location>
</feature>
<dbReference type="Proteomes" id="UP001284601">
    <property type="component" value="Unassembled WGS sequence"/>
</dbReference>
<evidence type="ECO:0000313" key="8">
    <source>
        <dbReference type="Proteomes" id="UP001284601"/>
    </source>
</evidence>
<keyword evidence="3 5" id="KW-1133">Transmembrane helix</keyword>
<comment type="subcellular location">
    <subcellularLocation>
        <location evidence="1">Membrane</location>
        <topology evidence="1">Multi-pass membrane protein</topology>
    </subcellularLocation>
</comment>
<keyword evidence="2 5" id="KW-0812">Transmembrane</keyword>
<reference evidence="8" key="1">
    <citation type="submission" date="2023-07" db="EMBL/GenBank/DDBJ databases">
        <title>Conexibacter stalactiti sp. nov., isolated from stalactites in a lava cave and emended description of the genus Conexibacter.</title>
        <authorList>
            <person name="Lee S.D."/>
        </authorList>
    </citation>
    <scope>NUCLEOTIDE SEQUENCE [LARGE SCALE GENOMIC DNA]</scope>
    <source>
        <strain evidence="8">KCTC 39840</strain>
    </source>
</reference>
<dbReference type="EMBL" id="JAWSTH010000008">
    <property type="protein sequence ID" value="MDW5593747.1"/>
    <property type="molecule type" value="Genomic_DNA"/>
</dbReference>
<evidence type="ECO:0000256" key="1">
    <source>
        <dbReference type="ARBA" id="ARBA00004141"/>
    </source>
</evidence>